<reference evidence="1 2" key="1">
    <citation type="submission" date="2021-03" db="EMBL/GenBank/DDBJ databases">
        <title>Thiomicrorhabdus sp.nov.,novel sulfur-oxidizing bacteria isolated from coastal sediment.</title>
        <authorList>
            <person name="Liu X."/>
        </authorList>
    </citation>
    <scope>NUCLEOTIDE SEQUENCE [LARGE SCALE GENOMIC DNA]</scope>
    <source>
        <strain evidence="1 2">6S2-11</strain>
    </source>
</reference>
<keyword evidence="2" id="KW-1185">Reference proteome</keyword>
<gene>
    <name evidence="1" type="ORF">J3998_00775</name>
</gene>
<sequence length="286" mass="32631">MFQLDIEQRQSYRVTRQFEVTDFDDIDFLEPFAGNDVNLTGLSFWVEEADWFLPDQEISLRVRNLESGEIFCLDSLRVVHIQAHDGHFLCGCHIQQVTSSQLLSHHRLVITDAKTANDSLLGSEIGEFNFIEEGSPISTDPADLQEASMALDLAVAEMQYNQREGEQSLSEMLQQLKWQETTEPSLLALQQQLEKFEQFFRQVGNSAMALSILAKLIAHTPEDGADKKAWKTMLSDFENRFLTEKLQIAFDYMHQGMAPQEALANAEKLLQENINSEMAEKSQINH</sequence>
<dbReference type="RefSeq" id="WP_208146407.1">
    <property type="nucleotide sequence ID" value="NZ_JAGETV010000001.1"/>
</dbReference>
<proteinExistence type="predicted"/>
<evidence type="ECO:0000313" key="1">
    <source>
        <dbReference type="EMBL" id="MBO1926095.1"/>
    </source>
</evidence>
<comment type="caution">
    <text evidence="1">The sequence shown here is derived from an EMBL/GenBank/DDBJ whole genome shotgun (WGS) entry which is preliminary data.</text>
</comment>
<name>A0ABS3Q2Q4_9GAMM</name>
<dbReference type="Proteomes" id="UP000664835">
    <property type="component" value="Unassembled WGS sequence"/>
</dbReference>
<dbReference type="EMBL" id="JAGETV010000001">
    <property type="protein sequence ID" value="MBO1926095.1"/>
    <property type="molecule type" value="Genomic_DNA"/>
</dbReference>
<protein>
    <submittedName>
        <fullName evidence="1">PilZ domain-containing protein</fullName>
    </submittedName>
</protein>
<organism evidence="1 2">
    <name type="scientific">Thiomicrorhabdus marina</name>
    <dbReference type="NCBI Taxonomy" id="2818442"/>
    <lineage>
        <taxon>Bacteria</taxon>
        <taxon>Pseudomonadati</taxon>
        <taxon>Pseudomonadota</taxon>
        <taxon>Gammaproteobacteria</taxon>
        <taxon>Thiotrichales</taxon>
        <taxon>Piscirickettsiaceae</taxon>
        <taxon>Thiomicrorhabdus</taxon>
    </lineage>
</organism>
<evidence type="ECO:0000313" key="2">
    <source>
        <dbReference type="Proteomes" id="UP000664835"/>
    </source>
</evidence>
<accession>A0ABS3Q2Q4</accession>